<feature type="chain" id="PRO_5018170435" evidence="1">
    <location>
        <begin position="21"/>
        <end position="155"/>
    </location>
</feature>
<organism evidence="2 3">
    <name type="scientific">Stella humosa</name>
    <dbReference type="NCBI Taxonomy" id="94"/>
    <lineage>
        <taxon>Bacteria</taxon>
        <taxon>Pseudomonadati</taxon>
        <taxon>Pseudomonadota</taxon>
        <taxon>Alphaproteobacteria</taxon>
        <taxon>Rhodospirillales</taxon>
        <taxon>Stellaceae</taxon>
        <taxon>Stella</taxon>
    </lineage>
</organism>
<evidence type="ECO:0000256" key="1">
    <source>
        <dbReference type="SAM" id="SignalP"/>
    </source>
</evidence>
<comment type="caution">
    <text evidence="2">The sequence shown here is derived from an EMBL/GenBank/DDBJ whole genome shotgun (WGS) entry which is preliminary data.</text>
</comment>
<dbReference type="RefSeq" id="WP_123692558.1">
    <property type="nucleotide sequence ID" value="NZ_AP019700.1"/>
</dbReference>
<gene>
    <name evidence="2" type="ORF">EDC65_3901</name>
</gene>
<name>A0A3N1KZF0_9PROT</name>
<keyword evidence="1" id="KW-0732">Signal</keyword>
<sequence>MITRLVAAILLCLALPAAWAAERIHGADAHYASADVALEWAVLRHADEDRTEVVIRVLDRSGKGLHLLVEGVDPFGGARTTFAAARPVAAGADIVVPRRLLADHPSLELHFAAGADALAAGRPAFTIYYLGVPDTTPEFLDRAAMEAYLAGKVRP</sequence>
<dbReference type="Proteomes" id="UP000278222">
    <property type="component" value="Unassembled WGS sequence"/>
</dbReference>
<reference evidence="2 3" key="1">
    <citation type="submission" date="2018-11" db="EMBL/GenBank/DDBJ databases">
        <title>Genomic Encyclopedia of Type Strains, Phase IV (KMG-IV): sequencing the most valuable type-strain genomes for metagenomic binning, comparative biology and taxonomic classification.</title>
        <authorList>
            <person name="Goeker M."/>
        </authorList>
    </citation>
    <scope>NUCLEOTIDE SEQUENCE [LARGE SCALE GENOMIC DNA]</scope>
    <source>
        <strain evidence="2 3">DSM 5900</strain>
    </source>
</reference>
<accession>A0A3N1KZF0</accession>
<proteinExistence type="predicted"/>
<dbReference type="EMBL" id="RJKX01000015">
    <property type="protein sequence ID" value="ROP84547.1"/>
    <property type="molecule type" value="Genomic_DNA"/>
</dbReference>
<dbReference type="AlphaFoldDB" id="A0A3N1KZF0"/>
<keyword evidence="3" id="KW-1185">Reference proteome</keyword>
<evidence type="ECO:0000313" key="2">
    <source>
        <dbReference type="EMBL" id="ROP84547.1"/>
    </source>
</evidence>
<evidence type="ECO:0000313" key="3">
    <source>
        <dbReference type="Proteomes" id="UP000278222"/>
    </source>
</evidence>
<dbReference type="OrthoDB" id="10002980at2"/>
<feature type="signal peptide" evidence="1">
    <location>
        <begin position="1"/>
        <end position="20"/>
    </location>
</feature>
<protein>
    <submittedName>
        <fullName evidence="2">Uncharacterized protein</fullName>
    </submittedName>
</protein>